<evidence type="ECO:0000313" key="6">
    <source>
        <dbReference type="Proteomes" id="UP000199450"/>
    </source>
</evidence>
<dbReference type="STRING" id="295069.SAMN05421856_101285"/>
<dbReference type="Gene3D" id="2.60.450.10">
    <property type="entry name" value="Lipopolysaccharide (LPS) transport protein A like domain"/>
    <property type="match status" value="2"/>
</dbReference>
<dbReference type="InterPro" id="IPR005653">
    <property type="entry name" value="OstA-like_N"/>
</dbReference>
<evidence type="ECO:0000259" key="4">
    <source>
        <dbReference type="Pfam" id="PF13100"/>
    </source>
</evidence>
<dbReference type="AlphaFoldDB" id="A0A1H7VW44"/>
<evidence type="ECO:0000256" key="1">
    <source>
        <dbReference type="ARBA" id="ARBA00023237"/>
    </source>
</evidence>
<protein>
    <submittedName>
        <fullName evidence="5">OstA-like protein</fullName>
    </submittedName>
</protein>
<dbReference type="GO" id="GO:1990351">
    <property type="term" value="C:transporter complex"/>
    <property type="evidence" value="ECO:0007669"/>
    <property type="project" value="TreeGrafter"/>
</dbReference>
<evidence type="ECO:0000313" key="5">
    <source>
        <dbReference type="EMBL" id="SEM13089.1"/>
    </source>
</evidence>
<gene>
    <name evidence="5" type="ORF">SAMN05421856_101285</name>
</gene>
<keyword evidence="3" id="KW-0732">Signal</keyword>
<dbReference type="Pfam" id="PF13100">
    <property type="entry name" value="OstA_2"/>
    <property type="match status" value="1"/>
</dbReference>
<name>A0A1H7VW44_9FLAO</name>
<keyword evidence="6" id="KW-1185">Reference proteome</keyword>
<keyword evidence="1" id="KW-0472">Membrane</keyword>
<dbReference type="InterPro" id="IPR050218">
    <property type="entry name" value="LptD"/>
</dbReference>
<feature type="chain" id="PRO_5011794726" evidence="3">
    <location>
        <begin position="27"/>
        <end position="590"/>
    </location>
</feature>
<dbReference type="GO" id="GO:0009279">
    <property type="term" value="C:cell outer membrane"/>
    <property type="evidence" value="ECO:0007669"/>
    <property type="project" value="TreeGrafter"/>
</dbReference>
<feature type="signal peptide" evidence="3">
    <location>
        <begin position="1"/>
        <end position="26"/>
    </location>
</feature>
<dbReference type="PANTHER" id="PTHR30189:SF1">
    <property type="entry name" value="LPS-ASSEMBLY PROTEIN LPTD"/>
    <property type="match status" value="1"/>
</dbReference>
<dbReference type="Proteomes" id="UP000199450">
    <property type="component" value="Unassembled WGS sequence"/>
</dbReference>
<reference evidence="6" key="1">
    <citation type="submission" date="2016-10" db="EMBL/GenBank/DDBJ databases">
        <authorList>
            <person name="Varghese N."/>
            <person name="Submissions S."/>
        </authorList>
    </citation>
    <scope>NUCLEOTIDE SEQUENCE [LARGE SCALE GENOMIC DNA]</scope>
    <source>
        <strain evidence="6">DSM 17453</strain>
    </source>
</reference>
<organism evidence="5 6">
    <name type="scientific">Chryseobacterium taichungense</name>
    <dbReference type="NCBI Taxonomy" id="295069"/>
    <lineage>
        <taxon>Bacteria</taxon>
        <taxon>Pseudomonadati</taxon>
        <taxon>Bacteroidota</taxon>
        <taxon>Flavobacteriia</taxon>
        <taxon>Flavobacteriales</taxon>
        <taxon>Weeksellaceae</taxon>
        <taxon>Chryseobacterium group</taxon>
        <taxon>Chryseobacterium</taxon>
    </lineage>
</organism>
<feature type="region of interest" description="Disordered" evidence="2">
    <location>
        <begin position="35"/>
        <end position="55"/>
    </location>
</feature>
<dbReference type="EMBL" id="FOBV01000001">
    <property type="protein sequence ID" value="SEM13089.1"/>
    <property type="molecule type" value="Genomic_DNA"/>
</dbReference>
<dbReference type="PANTHER" id="PTHR30189">
    <property type="entry name" value="LPS-ASSEMBLY PROTEIN"/>
    <property type="match status" value="1"/>
</dbReference>
<sequence length="590" mass="66861">MVQRMTNRSLRLFIGLFVCISSLIFAQDNQKPLQKDPYFTPKTVPQKNTPPPEKVKHIHSDELRKDPAKYDGNNYFTGNVQFEHQGSLLNADLVIVYEGQNFVKAIGNVKLQNADGSVITADEMEYDGNTQRGIARKNVVLTDPKGTVIKTETMYYDRVSNQAYYNTGGTINDGKSTTYSKSATYFLATRTIDLSGRVKIEDAQYILEGDNVVQNQNTNIVNINGPTTIINKKNPKNRIVTDKGNYNTNTKEAFLYKNSKVFYNDKILTGDEMYYNQLTGFGKATGNVTLDDPNEKRWIKGGYGEIFEKKDSAMMTKNPYAVKALEKDSMYFAAEKIISFQKPDSSDATVKKSFLRAFRKGRFYKSNAQGRADSIAFNETDGVLHMYREPILWSNGKQVTGNKIEAYFNTQKENIDSLKVIGNAFAISKVDSLNMKDEFNQVKGKLMTVYYGEGNNIREAKVIGNAQAITYSDDENTQTKKKERIGISVSTCGIIDAIFEEKALYVVECNIGAASDTFPMSMIEPSKRKFPDFNWNTKDRILKWQDILVDSPNYPEIKYESDTTLYDSAQKVIEDEKAKEEAKKPKRVRK</sequence>
<evidence type="ECO:0000256" key="2">
    <source>
        <dbReference type="SAM" id="MobiDB-lite"/>
    </source>
</evidence>
<evidence type="ECO:0000256" key="3">
    <source>
        <dbReference type="SAM" id="SignalP"/>
    </source>
</evidence>
<accession>A0A1H7VW44</accession>
<keyword evidence="1" id="KW-0998">Cell outer membrane</keyword>
<proteinExistence type="predicted"/>
<feature type="domain" description="Organic solvent tolerance-like N-terminal" evidence="4">
    <location>
        <begin position="54"/>
        <end position="210"/>
    </location>
</feature>